<dbReference type="RefSeq" id="XP_065330834.1">
    <property type="nucleotide sequence ID" value="XM_065474762.1"/>
</dbReference>
<dbReference type="GO" id="GO:0003676">
    <property type="term" value="F:nucleic acid binding"/>
    <property type="evidence" value="ECO:0007669"/>
    <property type="project" value="InterPro"/>
</dbReference>
<dbReference type="InterPro" id="IPR001584">
    <property type="entry name" value="Integrase_cat-core"/>
</dbReference>
<dbReference type="InterPro" id="IPR036397">
    <property type="entry name" value="RNaseH_sf"/>
</dbReference>
<dbReference type="PROSITE" id="PS50994">
    <property type="entry name" value="INTEGRASE"/>
    <property type="match status" value="1"/>
</dbReference>
<dbReference type="PANTHER" id="PTHR37984:SF5">
    <property type="entry name" value="PROTEIN NYNRIN-LIKE"/>
    <property type="match status" value="1"/>
</dbReference>
<protein>
    <submittedName>
        <fullName evidence="2">Pol polyprotein</fullName>
    </submittedName>
</protein>
<feature type="domain" description="Integrase catalytic" evidence="1">
    <location>
        <begin position="78"/>
        <end position="239"/>
    </location>
</feature>
<dbReference type="SUPFAM" id="SSF53098">
    <property type="entry name" value="Ribonuclease H-like"/>
    <property type="match status" value="1"/>
</dbReference>
<dbReference type="InterPro" id="IPR050951">
    <property type="entry name" value="Retrovirus_Pol_polyprotein"/>
</dbReference>
<dbReference type="InterPro" id="IPR041588">
    <property type="entry name" value="Integrase_H2C2"/>
</dbReference>
<dbReference type="PANTHER" id="PTHR37984">
    <property type="entry name" value="PROTEIN CBG26694"/>
    <property type="match status" value="1"/>
</dbReference>
<dbReference type="Proteomes" id="UP001334084">
    <property type="component" value="Chromosome 10"/>
</dbReference>
<proteinExistence type="predicted"/>
<dbReference type="GeneID" id="90542523"/>
<evidence type="ECO:0000259" key="1">
    <source>
        <dbReference type="PROSITE" id="PS50994"/>
    </source>
</evidence>
<dbReference type="KEGG" id="vnx:VNE69_10041"/>
<evidence type="ECO:0000313" key="2">
    <source>
        <dbReference type="EMBL" id="WUR04689.1"/>
    </source>
</evidence>
<reference evidence="2" key="1">
    <citation type="journal article" date="2024" name="BMC Genomics">
        <title>Functional annotation of a divergent genome using sequence and structure-based similarity.</title>
        <authorList>
            <person name="Svedberg D."/>
            <person name="Winiger R.R."/>
            <person name="Berg A."/>
            <person name="Sharma H."/>
            <person name="Tellgren-Roth C."/>
            <person name="Debrunner-Vossbrinck B.A."/>
            <person name="Vossbrinck C.R."/>
            <person name="Barandun J."/>
        </authorList>
    </citation>
    <scope>NUCLEOTIDE SEQUENCE</scope>
    <source>
        <strain evidence="2">Illinois isolate</strain>
    </source>
</reference>
<gene>
    <name evidence="2" type="ORF">VNE69_10041</name>
</gene>
<accession>A0AAX4JFF3</accession>
<dbReference type="Gene3D" id="3.30.420.10">
    <property type="entry name" value="Ribonuclease H-like superfamily/Ribonuclease H"/>
    <property type="match status" value="1"/>
</dbReference>
<name>A0AAX4JFF3_9MICR</name>
<keyword evidence="3" id="KW-1185">Reference proteome</keyword>
<dbReference type="Gene3D" id="1.10.340.70">
    <property type="match status" value="1"/>
</dbReference>
<dbReference type="EMBL" id="CP142735">
    <property type="protein sequence ID" value="WUR04689.1"/>
    <property type="molecule type" value="Genomic_DNA"/>
</dbReference>
<dbReference type="GO" id="GO:0015074">
    <property type="term" value="P:DNA integration"/>
    <property type="evidence" value="ECO:0007669"/>
    <property type="project" value="InterPro"/>
</dbReference>
<organism evidence="2 3">
    <name type="scientific">Vairimorpha necatrix</name>
    <dbReference type="NCBI Taxonomy" id="6039"/>
    <lineage>
        <taxon>Eukaryota</taxon>
        <taxon>Fungi</taxon>
        <taxon>Fungi incertae sedis</taxon>
        <taxon>Microsporidia</taxon>
        <taxon>Nosematidae</taxon>
        <taxon>Vairimorpha</taxon>
    </lineage>
</organism>
<dbReference type="Pfam" id="PF00665">
    <property type="entry name" value="rve"/>
    <property type="match status" value="1"/>
</dbReference>
<sequence>MVLGPRIIISESKAKEFIKFIHEISEHCGEVIMYLNIKKKHYWVHNIKRNITEVCHECSKCLINKERNKKKYSNVKIYSERIFETISTDIYGPFSLEEFEGAYYSTKGFILTITDVFSRYTKIFFNEKIRSQEVIECLEVWQEHFTKPKKVVSDNGTKYTSHLVKNYLQKQGNIQQLIPAYHPQSNIVSERINRTISEMLRMNKKRDMKSIVKSIEHRINNNVNTTMGFSPREVVFKRSFYDLESKKMEYSQPSRTEVHDTDIVTCGKEVYRKNPSTNKLEPKYCGSYKVSEVGINGRWVKLVGYNDWIHLSQLKF</sequence>
<evidence type="ECO:0000313" key="3">
    <source>
        <dbReference type="Proteomes" id="UP001334084"/>
    </source>
</evidence>
<dbReference type="Pfam" id="PF17921">
    <property type="entry name" value="Integrase_H2C2"/>
    <property type="match status" value="1"/>
</dbReference>
<dbReference type="GO" id="GO:0005634">
    <property type="term" value="C:nucleus"/>
    <property type="evidence" value="ECO:0007669"/>
    <property type="project" value="UniProtKB-ARBA"/>
</dbReference>
<dbReference type="AlphaFoldDB" id="A0AAX4JFF3"/>
<dbReference type="InterPro" id="IPR012337">
    <property type="entry name" value="RNaseH-like_sf"/>
</dbReference>